<reference evidence="1" key="1">
    <citation type="submission" date="2023-01" db="EMBL/GenBank/DDBJ databases">
        <title>Genome assembly of the deep-sea coral Lophelia pertusa.</title>
        <authorList>
            <person name="Herrera S."/>
            <person name="Cordes E."/>
        </authorList>
    </citation>
    <scope>NUCLEOTIDE SEQUENCE</scope>
    <source>
        <strain evidence="1">USNM1676648</strain>
        <tissue evidence="1">Polyp</tissue>
    </source>
</reference>
<evidence type="ECO:0000313" key="2">
    <source>
        <dbReference type="Proteomes" id="UP001163046"/>
    </source>
</evidence>
<proteinExistence type="predicted"/>
<organism evidence="1 2">
    <name type="scientific">Desmophyllum pertusum</name>
    <dbReference type="NCBI Taxonomy" id="174260"/>
    <lineage>
        <taxon>Eukaryota</taxon>
        <taxon>Metazoa</taxon>
        <taxon>Cnidaria</taxon>
        <taxon>Anthozoa</taxon>
        <taxon>Hexacorallia</taxon>
        <taxon>Scleractinia</taxon>
        <taxon>Caryophylliina</taxon>
        <taxon>Caryophylliidae</taxon>
        <taxon>Desmophyllum</taxon>
    </lineage>
</organism>
<protein>
    <submittedName>
        <fullName evidence="1">Uncharacterized protein</fullName>
    </submittedName>
</protein>
<name>A0A9W9ZDR7_9CNID</name>
<sequence length="60" mass="7034">MADKEGDRTFLCYSFRLLLLRRQVIVRALLGRYEVMCGDTWFQVALPVDFTPHTRVVQDS</sequence>
<dbReference type="EMBL" id="MU826355">
    <property type="protein sequence ID" value="KAJ7379802.1"/>
    <property type="molecule type" value="Genomic_DNA"/>
</dbReference>
<evidence type="ECO:0000313" key="1">
    <source>
        <dbReference type="EMBL" id="KAJ7379802.1"/>
    </source>
</evidence>
<gene>
    <name evidence="1" type="ORF">OS493_012549</name>
</gene>
<accession>A0A9W9ZDR7</accession>
<dbReference type="Proteomes" id="UP001163046">
    <property type="component" value="Unassembled WGS sequence"/>
</dbReference>
<dbReference type="AlphaFoldDB" id="A0A9W9ZDR7"/>
<comment type="caution">
    <text evidence="1">The sequence shown here is derived from an EMBL/GenBank/DDBJ whole genome shotgun (WGS) entry which is preliminary data.</text>
</comment>
<keyword evidence="2" id="KW-1185">Reference proteome</keyword>